<keyword evidence="4" id="KW-1185">Reference proteome</keyword>
<dbReference type="RefSeq" id="WP_147328440.1">
    <property type="nucleotide sequence ID" value="NZ_CP144375.1"/>
</dbReference>
<keyword evidence="1" id="KW-0732">Signal</keyword>
<sequence>MSRLRRLGLVTMPLLAVVMMLTATQASADTDFYQISSKWSSKCMDLRDQEADSATPHVQQWSCKDNVSNQEWSPVLLTNGTIQLVSRRTGKCMSVDGHSDLAGALIVTQSCFAADAWQQWRFETNPFPNASGSAWLVNFHSGKCVELPGWNTSDGLLLAQSDCVGGWKQYWNTIGL</sequence>
<evidence type="ECO:0000313" key="3">
    <source>
        <dbReference type="EMBL" id="REH51579.1"/>
    </source>
</evidence>
<gene>
    <name evidence="3" type="ORF">BCF44_10328</name>
</gene>
<accession>A0A3E0HYQ0</accession>
<dbReference type="Gene3D" id="2.80.10.50">
    <property type="match status" value="1"/>
</dbReference>
<feature type="domain" description="Ricin B lectin" evidence="2">
    <location>
        <begin position="30"/>
        <end position="174"/>
    </location>
</feature>
<dbReference type="SMART" id="SM00458">
    <property type="entry name" value="RICIN"/>
    <property type="match status" value="1"/>
</dbReference>
<proteinExistence type="predicted"/>
<evidence type="ECO:0000259" key="2">
    <source>
        <dbReference type="SMART" id="SM00458"/>
    </source>
</evidence>
<dbReference type="OrthoDB" id="3660483at2"/>
<dbReference type="InterPro" id="IPR035992">
    <property type="entry name" value="Ricin_B-like_lectins"/>
</dbReference>
<protein>
    <submittedName>
        <fullName evidence="3">Ricin-type beta-trefoil lectin protein</fullName>
    </submittedName>
</protein>
<evidence type="ECO:0000256" key="1">
    <source>
        <dbReference type="SAM" id="SignalP"/>
    </source>
</evidence>
<dbReference type="InterPro" id="IPR000772">
    <property type="entry name" value="Ricin_B_lectin"/>
</dbReference>
<dbReference type="CDD" id="cd00161">
    <property type="entry name" value="beta-trefoil_Ricin-like"/>
    <property type="match status" value="1"/>
</dbReference>
<feature type="chain" id="PRO_5017609460" evidence="1">
    <location>
        <begin position="29"/>
        <end position="176"/>
    </location>
</feature>
<comment type="caution">
    <text evidence="3">The sequence shown here is derived from an EMBL/GenBank/DDBJ whole genome shotgun (WGS) entry which is preliminary data.</text>
</comment>
<evidence type="ECO:0000313" key="4">
    <source>
        <dbReference type="Proteomes" id="UP000256269"/>
    </source>
</evidence>
<dbReference type="AlphaFoldDB" id="A0A3E0HYQ0"/>
<name>A0A3E0HYQ0_9PSEU</name>
<feature type="signal peptide" evidence="1">
    <location>
        <begin position="1"/>
        <end position="28"/>
    </location>
</feature>
<dbReference type="Proteomes" id="UP000256269">
    <property type="component" value="Unassembled WGS sequence"/>
</dbReference>
<keyword evidence="3" id="KW-0430">Lectin</keyword>
<reference evidence="3 4" key="1">
    <citation type="submission" date="2018-08" db="EMBL/GenBank/DDBJ databases">
        <title>Genomic Encyclopedia of Archaeal and Bacterial Type Strains, Phase II (KMG-II): from individual species to whole genera.</title>
        <authorList>
            <person name="Goeker M."/>
        </authorList>
    </citation>
    <scope>NUCLEOTIDE SEQUENCE [LARGE SCALE GENOMIC DNA]</scope>
    <source>
        <strain evidence="3 4">DSM 45791</strain>
    </source>
</reference>
<dbReference type="PROSITE" id="PS50231">
    <property type="entry name" value="RICIN_B_LECTIN"/>
    <property type="match status" value="1"/>
</dbReference>
<dbReference type="Pfam" id="PF14200">
    <property type="entry name" value="RicinB_lectin_2"/>
    <property type="match status" value="2"/>
</dbReference>
<dbReference type="SUPFAM" id="SSF50370">
    <property type="entry name" value="Ricin B-like lectins"/>
    <property type="match status" value="1"/>
</dbReference>
<dbReference type="GO" id="GO:0030246">
    <property type="term" value="F:carbohydrate binding"/>
    <property type="evidence" value="ECO:0007669"/>
    <property type="project" value="UniProtKB-KW"/>
</dbReference>
<dbReference type="EMBL" id="QUNO01000003">
    <property type="protein sequence ID" value="REH51579.1"/>
    <property type="molecule type" value="Genomic_DNA"/>
</dbReference>
<organism evidence="3 4">
    <name type="scientific">Kutzneria buriramensis</name>
    <dbReference type="NCBI Taxonomy" id="1045776"/>
    <lineage>
        <taxon>Bacteria</taxon>
        <taxon>Bacillati</taxon>
        <taxon>Actinomycetota</taxon>
        <taxon>Actinomycetes</taxon>
        <taxon>Pseudonocardiales</taxon>
        <taxon>Pseudonocardiaceae</taxon>
        <taxon>Kutzneria</taxon>
    </lineage>
</organism>